<feature type="active site" description="Proton donor/acceptor" evidence="6">
    <location>
        <position position="89"/>
    </location>
</feature>
<keyword evidence="4 6" id="KW-0704">Schiff base</keyword>
<dbReference type="SUPFAM" id="SSF51569">
    <property type="entry name" value="Aldolase"/>
    <property type="match status" value="1"/>
</dbReference>
<name>A0ABV5FAU4_9FLAO</name>
<dbReference type="PANTHER" id="PTHR10889">
    <property type="entry name" value="DEOXYRIBOSE-PHOSPHATE ALDOLASE"/>
    <property type="match status" value="1"/>
</dbReference>
<evidence type="ECO:0000313" key="8">
    <source>
        <dbReference type="Proteomes" id="UP001589585"/>
    </source>
</evidence>
<comment type="caution">
    <text evidence="6">Lacks conserved residue(s) required for the propagation of feature annotation.</text>
</comment>
<dbReference type="SMART" id="SM01133">
    <property type="entry name" value="DeoC"/>
    <property type="match status" value="1"/>
</dbReference>
<dbReference type="CDD" id="cd00959">
    <property type="entry name" value="DeoC"/>
    <property type="match status" value="1"/>
</dbReference>
<accession>A0ABV5FAU4</accession>
<dbReference type="PANTHER" id="PTHR10889:SF1">
    <property type="entry name" value="DEOXYRIBOSE-PHOSPHATE ALDOLASE"/>
    <property type="match status" value="1"/>
</dbReference>
<dbReference type="InterPro" id="IPR013785">
    <property type="entry name" value="Aldolase_TIM"/>
</dbReference>
<keyword evidence="3 6" id="KW-0456">Lyase</keyword>
<evidence type="ECO:0000256" key="1">
    <source>
        <dbReference type="ARBA" id="ARBA00010936"/>
    </source>
</evidence>
<keyword evidence="2 6" id="KW-0963">Cytoplasm</keyword>
<dbReference type="InterPro" id="IPR002915">
    <property type="entry name" value="DeoC/FbaB/LacD_aldolase"/>
</dbReference>
<comment type="pathway">
    <text evidence="6">Carbohydrate degradation; 2-deoxy-D-ribose 1-phosphate degradation; D-glyceraldehyde 3-phosphate and acetaldehyde from 2-deoxy-alpha-D-ribose 1-phosphate: step 2/2.</text>
</comment>
<evidence type="ECO:0000256" key="6">
    <source>
        <dbReference type="HAMAP-Rule" id="MF_00114"/>
    </source>
</evidence>
<gene>
    <name evidence="6 7" type="primary">deoC</name>
    <name evidence="7" type="ORF">ACFFU9_07325</name>
</gene>
<evidence type="ECO:0000256" key="5">
    <source>
        <dbReference type="ARBA" id="ARBA00048791"/>
    </source>
</evidence>
<organism evidence="7 8">
    <name type="scientific">Mariniflexile ostreae</name>
    <dbReference type="NCBI Taxonomy" id="1520892"/>
    <lineage>
        <taxon>Bacteria</taxon>
        <taxon>Pseudomonadati</taxon>
        <taxon>Bacteroidota</taxon>
        <taxon>Flavobacteriia</taxon>
        <taxon>Flavobacteriales</taxon>
        <taxon>Flavobacteriaceae</taxon>
        <taxon>Mariniflexile</taxon>
    </lineage>
</organism>
<comment type="function">
    <text evidence="6">Catalyzes a reversible aldol reaction between acetaldehyde and D-glyceraldehyde 3-phosphate to generate 2-deoxy-D-ribose 5-phosphate.</text>
</comment>
<comment type="caution">
    <text evidence="7">The sequence shown here is derived from an EMBL/GenBank/DDBJ whole genome shotgun (WGS) entry which is preliminary data.</text>
</comment>
<evidence type="ECO:0000256" key="4">
    <source>
        <dbReference type="ARBA" id="ARBA00023270"/>
    </source>
</evidence>
<dbReference type="Gene3D" id="3.20.20.70">
    <property type="entry name" value="Aldolase class I"/>
    <property type="match status" value="1"/>
</dbReference>
<protein>
    <recommendedName>
        <fullName evidence="6">Deoxyribose-phosphate aldolase</fullName>
        <shortName evidence="6">DERA</shortName>
        <ecNumber evidence="6">4.1.2.4</ecNumber>
    </recommendedName>
    <alternativeName>
        <fullName evidence="6">2-deoxy-D-ribose 5-phosphate aldolase</fullName>
    </alternativeName>
    <alternativeName>
        <fullName evidence="6">Phosphodeoxyriboaldolase</fullName>
        <shortName evidence="6">Deoxyriboaldolase</shortName>
    </alternativeName>
</protein>
<dbReference type="InterPro" id="IPR028581">
    <property type="entry name" value="DeoC_typeI"/>
</dbReference>
<evidence type="ECO:0000313" key="7">
    <source>
        <dbReference type="EMBL" id="MFB9056555.1"/>
    </source>
</evidence>
<proteinExistence type="inferred from homology"/>
<dbReference type="EC" id="4.1.2.4" evidence="6"/>
<dbReference type="NCBIfam" id="TIGR00126">
    <property type="entry name" value="deoC"/>
    <property type="match status" value="1"/>
</dbReference>
<comment type="similarity">
    <text evidence="1 6">Belongs to the DeoC/FbaB aldolase family. DeoC type 1 subfamily.</text>
</comment>
<comment type="subcellular location">
    <subcellularLocation>
        <location evidence="6">Cytoplasm</location>
    </subcellularLocation>
</comment>
<comment type="catalytic activity">
    <reaction evidence="5 6">
        <text>2-deoxy-D-ribose 5-phosphate = D-glyceraldehyde 3-phosphate + acetaldehyde</text>
        <dbReference type="Rhea" id="RHEA:12821"/>
        <dbReference type="ChEBI" id="CHEBI:15343"/>
        <dbReference type="ChEBI" id="CHEBI:59776"/>
        <dbReference type="ChEBI" id="CHEBI:62877"/>
        <dbReference type="EC" id="4.1.2.4"/>
    </reaction>
</comment>
<feature type="active site" description="Schiff-base intermediate with acetaldehyde" evidence="6">
    <location>
        <position position="151"/>
    </location>
</feature>
<dbReference type="InterPro" id="IPR011343">
    <property type="entry name" value="DeoC"/>
</dbReference>
<evidence type="ECO:0000256" key="3">
    <source>
        <dbReference type="ARBA" id="ARBA00023239"/>
    </source>
</evidence>
<dbReference type="Pfam" id="PF01791">
    <property type="entry name" value="DeoC"/>
    <property type="match status" value="1"/>
</dbReference>
<dbReference type="Proteomes" id="UP001589585">
    <property type="component" value="Unassembled WGS sequence"/>
</dbReference>
<dbReference type="GO" id="GO:0004139">
    <property type="term" value="F:deoxyribose-phosphate aldolase activity"/>
    <property type="evidence" value="ECO:0007669"/>
    <property type="project" value="UniProtKB-EC"/>
</dbReference>
<dbReference type="HAMAP" id="MF_00114">
    <property type="entry name" value="DeoC_type1"/>
    <property type="match status" value="1"/>
</dbReference>
<keyword evidence="8" id="KW-1185">Reference proteome</keyword>
<reference evidence="7 8" key="1">
    <citation type="submission" date="2024-09" db="EMBL/GenBank/DDBJ databases">
        <authorList>
            <person name="Sun Q."/>
            <person name="Mori K."/>
        </authorList>
    </citation>
    <scope>NUCLEOTIDE SEQUENCE [LARGE SCALE GENOMIC DNA]</scope>
    <source>
        <strain evidence="7 8">CECT 8622</strain>
    </source>
</reference>
<dbReference type="RefSeq" id="WP_379860745.1">
    <property type="nucleotide sequence ID" value="NZ_JBHMFC010000022.1"/>
</dbReference>
<sequence>MNIAHYIDFTLLKPSLTEREIIEFCKTAKTSMFNAVCINSAFVPLVKQLLEGSTTKTCCTIGFPLGTTATASKVYEAIQAVKDGADEIEMVINLGFLKSQNHVSVLKDIVDVKLAIANTPLKVIIEISELNKNEVIKACEICMDAQVDYIKTSSGFSKSGATFTDVKIIKKTVRDMIKICASGGIDDYDTALKYIDAGADRISTSTTIENIDKSRQIRNTKIYTKYIETLQNTKTTEKV</sequence>
<dbReference type="PIRSF" id="PIRSF001357">
    <property type="entry name" value="DeoC"/>
    <property type="match status" value="1"/>
</dbReference>
<dbReference type="EMBL" id="JBHMFC010000022">
    <property type="protein sequence ID" value="MFB9056555.1"/>
    <property type="molecule type" value="Genomic_DNA"/>
</dbReference>
<evidence type="ECO:0000256" key="2">
    <source>
        <dbReference type="ARBA" id="ARBA00022490"/>
    </source>
</evidence>